<dbReference type="PANTHER" id="PTHR11276:SF28">
    <property type="entry name" value="DNA POLYMERASE LAMBDA"/>
    <property type="match status" value="1"/>
</dbReference>
<dbReference type="Gene3D" id="1.10.150.20">
    <property type="entry name" value="5' to 3' exonuclease, C-terminal subdomain"/>
    <property type="match status" value="1"/>
</dbReference>
<dbReference type="SUPFAM" id="SSF81585">
    <property type="entry name" value="PsbU/PolX domain-like"/>
    <property type="match status" value="1"/>
</dbReference>
<dbReference type="InterPro" id="IPR027421">
    <property type="entry name" value="DNA_pol_lamdba_lyase_dom_sf"/>
</dbReference>
<evidence type="ECO:0008006" key="4">
    <source>
        <dbReference type="Google" id="ProtNLM"/>
    </source>
</evidence>
<dbReference type="InterPro" id="IPR022312">
    <property type="entry name" value="DNA_pol_X"/>
</dbReference>
<dbReference type="Gene3D" id="1.10.150.110">
    <property type="entry name" value="DNA polymerase beta, N-terminal domain-like"/>
    <property type="match status" value="1"/>
</dbReference>
<dbReference type="Pfam" id="PF14716">
    <property type="entry name" value="HHH_8"/>
    <property type="match status" value="1"/>
</dbReference>
<name>X0Z5Y7_9ZZZZ</name>
<feature type="non-terminal residue" evidence="3">
    <location>
        <position position="125"/>
    </location>
</feature>
<accession>X0Z5Y7</accession>
<feature type="domain" description="Crossover junction endonuclease MUS81-like HHH" evidence="2">
    <location>
        <begin position="2"/>
        <end position="70"/>
    </location>
</feature>
<gene>
    <name evidence="3" type="ORF">S01H4_07789</name>
</gene>
<organism evidence="3">
    <name type="scientific">marine sediment metagenome</name>
    <dbReference type="NCBI Taxonomy" id="412755"/>
    <lineage>
        <taxon>unclassified sequences</taxon>
        <taxon>metagenomes</taxon>
        <taxon>ecological metagenomes</taxon>
    </lineage>
</organism>
<comment type="caution">
    <text evidence="3">The sequence shown here is derived from an EMBL/GenBank/DDBJ whole genome shotgun (WGS) entry which is preliminary data.</text>
</comment>
<dbReference type="SUPFAM" id="SSF47802">
    <property type="entry name" value="DNA polymerase beta, N-terminal domain-like"/>
    <property type="match status" value="1"/>
</dbReference>
<dbReference type="GO" id="GO:0006303">
    <property type="term" value="P:double-strand break repair via nonhomologous end joining"/>
    <property type="evidence" value="ECO:0007669"/>
    <property type="project" value="TreeGrafter"/>
</dbReference>
<dbReference type="InterPro" id="IPR018944">
    <property type="entry name" value="DNA_pol_lambd_fingers_domain"/>
</dbReference>
<evidence type="ECO:0000259" key="1">
    <source>
        <dbReference type="Pfam" id="PF10391"/>
    </source>
</evidence>
<dbReference type="GO" id="GO:0005634">
    <property type="term" value="C:nucleus"/>
    <property type="evidence" value="ECO:0007669"/>
    <property type="project" value="TreeGrafter"/>
</dbReference>
<reference evidence="3" key="1">
    <citation type="journal article" date="2014" name="Front. Microbiol.">
        <title>High frequency of phylogenetically diverse reductive dehalogenase-homologous genes in deep subseafloor sedimentary metagenomes.</title>
        <authorList>
            <person name="Kawai M."/>
            <person name="Futagami T."/>
            <person name="Toyoda A."/>
            <person name="Takaki Y."/>
            <person name="Nishi S."/>
            <person name="Hori S."/>
            <person name="Arai W."/>
            <person name="Tsubouchi T."/>
            <person name="Morono Y."/>
            <person name="Uchiyama I."/>
            <person name="Ito T."/>
            <person name="Fujiyama A."/>
            <person name="Inagaki F."/>
            <person name="Takami H."/>
        </authorList>
    </citation>
    <scope>NUCLEOTIDE SEQUENCE</scope>
    <source>
        <strain evidence="3">Expedition CK06-06</strain>
    </source>
</reference>
<evidence type="ECO:0000259" key="2">
    <source>
        <dbReference type="Pfam" id="PF14716"/>
    </source>
</evidence>
<evidence type="ECO:0000313" key="3">
    <source>
        <dbReference type="EMBL" id="GAG64524.1"/>
    </source>
</evidence>
<dbReference type="InterPro" id="IPR010996">
    <property type="entry name" value="HHH_MUS81"/>
</dbReference>
<dbReference type="EMBL" id="BART01002588">
    <property type="protein sequence ID" value="GAG64524.1"/>
    <property type="molecule type" value="Genomic_DNA"/>
</dbReference>
<sequence>MNQELLNNLRILQDYYKKVGDNWRVLAYTKAITAISIYPEEITSRAQAMKIKGVGKGIADKIQEFLKFGKIEKVEDAKKEMGEIDKKRTTKEQIIDSFKKIWGVGPVKAEELFGKGMRSISDIRK</sequence>
<dbReference type="FunFam" id="1.10.150.110:FF:000005">
    <property type="entry name" value="DNA polymerase POL4"/>
    <property type="match status" value="1"/>
</dbReference>
<dbReference type="AlphaFoldDB" id="X0Z5Y7"/>
<feature type="domain" description="DNA polymerase lambda fingers" evidence="1">
    <location>
        <begin position="98"/>
        <end position="125"/>
    </location>
</feature>
<dbReference type="GO" id="GO:0003677">
    <property type="term" value="F:DNA binding"/>
    <property type="evidence" value="ECO:0007669"/>
    <property type="project" value="InterPro"/>
</dbReference>
<protein>
    <recommendedName>
        <fullName evidence="4">DNA polymerase beta-like N-terminal domain-containing protein</fullName>
    </recommendedName>
</protein>
<dbReference type="PANTHER" id="PTHR11276">
    <property type="entry name" value="DNA POLYMERASE TYPE-X FAMILY MEMBER"/>
    <property type="match status" value="1"/>
</dbReference>
<dbReference type="GO" id="GO:0003887">
    <property type="term" value="F:DNA-directed DNA polymerase activity"/>
    <property type="evidence" value="ECO:0007669"/>
    <property type="project" value="InterPro"/>
</dbReference>
<dbReference type="Pfam" id="PF10391">
    <property type="entry name" value="DNA_pol_lambd_f"/>
    <property type="match status" value="1"/>
</dbReference>
<proteinExistence type="predicted"/>